<sequence length="40" mass="4619">MHGAGNPKNGKLSDWMFNQVNKFEKNKRKKMPQLITAAFL</sequence>
<dbReference type="EMBL" id="FTLG01000041">
    <property type="protein sequence ID" value="SIP72135.1"/>
    <property type="molecule type" value="Genomic_DNA"/>
</dbReference>
<evidence type="ECO:0000313" key="2">
    <source>
        <dbReference type="Proteomes" id="UP000196435"/>
    </source>
</evidence>
<name>A0A1N6MTD8_9GAMM</name>
<organism evidence="1 2">
    <name type="scientific">Xenorhabdus innexi</name>
    <dbReference type="NCBI Taxonomy" id="290109"/>
    <lineage>
        <taxon>Bacteria</taxon>
        <taxon>Pseudomonadati</taxon>
        <taxon>Pseudomonadota</taxon>
        <taxon>Gammaproteobacteria</taxon>
        <taxon>Enterobacterales</taxon>
        <taxon>Morganellaceae</taxon>
        <taxon>Xenorhabdus</taxon>
    </lineage>
</organism>
<evidence type="ECO:0000313" key="1">
    <source>
        <dbReference type="EMBL" id="SIP72135.1"/>
    </source>
</evidence>
<dbReference type="Proteomes" id="UP000196435">
    <property type="component" value="Unassembled WGS sequence"/>
</dbReference>
<accession>A0A1N6MTD8</accession>
<reference evidence="2" key="1">
    <citation type="submission" date="2016-12" db="EMBL/GenBank/DDBJ databases">
        <authorList>
            <person name="Gaudriault S."/>
        </authorList>
    </citation>
    <scope>NUCLEOTIDE SEQUENCE [LARGE SCALE GENOMIC DNA]</scope>
    <source>
        <strain evidence="2">HGB1681 (deposited as PTA-6826 in the American Type Culture Collection)</strain>
    </source>
</reference>
<dbReference type="AlphaFoldDB" id="A0A1N6MTD8"/>
<gene>
    <name evidence="1" type="ORF">XIS1_1350040</name>
</gene>
<proteinExistence type="predicted"/>
<protein>
    <submittedName>
        <fullName evidence="1">Uncharacterized protein</fullName>
    </submittedName>
</protein>